<dbReference type="EC" id="2.7.11.1" evidence="3"/>
<dbReference type="Gene3D" id="1.10.510.10">
    <property type="entry name" value="Transferase(Phosphotransferase) domain 1"/>
    <property type="match status" value="1"/>
</dbReference>
<keyword evidence="8" id="KW-0418">Kinase</keyword>
<evidence type="ECO:0000256" key="7">
    <source>
        <dbReference type="ARBA" id="ARBA00022741"/>
    </source>
</evidence>
<dbReference type="InterPro" id="IPR017441">
    <property type="entry name" value="Protein_kinase_ATP_BS"/>
</dbReference>
<dbReference type="PROSITE" id="PS00108">
    <property type="entry name" value="PROTEIN_KINASE_ST"/>
    <property type="match status" value="1"/>
</dbReference>
<dbReference type="GO" id="GO:0005524">
    <property type="term" value="F:ATP binding"/>
    <property type="evidence" value="ECO:0007669"/>
    <property type="project" value="UniProtKB-UniRule"/>
</dbReference>
<keyword evidence="4" id="KW-0723">Serine/threonine-protein kinase</keyword>
<keyword evidence="14" id="KW-0175">Coiled coil</keyword>
<dbReference type="Gene3D" id="3.30.200.20">
    <property type="entry name" value="Phosphorylase Kinase, domain 1"/>
    <property type="match status" value="1"/>
</dbReference>
<evidence type="ECO:0000256" key="6">
    <source>
        <dbReference type="ARBA" id="ARBA00022723"/>
    </source>
</evidence>
<organism evidence="17 18">
    <name type="scientific">Paragonimus skrjabini miyazakii</name>
    <dbReference type="NCBI Taxonomy" id="59628"/>
    <lineage>
        <taxon>Eukaryota</taxon>
        <taxon>Metazoa</taxon>
        <taxon>Spiralia</taxon>
        <taxon>Lophotrochozoa</taxon>
        <taxon>Platyhelminthes</taxon>
        <taxon>Trematoda</taxon>
        <taxon>Digenea</taxon>
        <taxon>Plagiorchiida</taxon>
        <taxon>Troglotremata</taxon>
        <taxon>Troglotrematidae</taxon>
        <taxon>Paragonimus</taxon>
    </lineage>
</organism>
<keyword evidence="9 13" id="KW-0067">ATP-binding</keyword>
<evidence type="ECO:0000256" key="1">
    <source>
        <dbReference type="ARBA" id="ARBA00001946"/>
    </source>
</evidence>
<comment type="cofactor">
    <cofactor evidence="1">
        <name>Mg(2+)</name>
        <dbReference type="ChEBI" id="CHEBI:18420"/>
    </cofactor>
</comment>
<feature type="compositionally biased region" description="Polar residues" evidence="15">
    <location>
        <begin position="1078"/>
        <end position="1104"/>
    </location>
</feature>
<feature type="region of interest" description="Disordered" evidence="15">
    <location>
        <begin position="798"/>
        <end position="826"/>
    </location>
</feature>
<evidence type="ECO:0000256" key="2">
    <source>
        <dbReference type="ARBA" id="ARBA00010886"/>
    </source>
</evidence>
<dbReference type="GO" id="GO:0004674">
    <property type="term" value="F:protein serine/threonine kinase activity"/>
    <property type="evidence" value="ECO:0007669"/>
    <property type="project" value="UniProtKB-KW"/>
</dbReference>
<reference evidence="17" key="1">
    <citation type="submission" date="2019-07" db="EMBL/GenBank/DDBJ databases">
        <title>Annotation for the trematode Paragonimus miyazaki's.</title>
        <authorList>
            <person name="Choi Y.-J."/>
        </authorList>
    </citation>
    <scope>NUCLEOTIDE SEQUENCE</scope>
    <source>
        <strain evidence="17">Japan</strain>
    </source>
</reference>
<protein>
    <recommendedName>
        <fullName evidence="3">non-specific serine/threonine protein kinase</fullName>
        <ecNumber evidence="3">2.7.11.1</ecNumber>
    </recommendedName>
</protein>
<dbReference type="Pfam" id="PF00069">
    <property type="entry name" value="Pkinase"/>
    <property type="match status" value="1"/>
</dbReference>
<dbReference type="EMBL" id="JTDE01002897">
    <property type="protein sequence ID" value="KAF7256726.1"/>
    <property type="molecule type" value="Genomic_DNA"/>
</dbReference>
<proteinExistence type="inferred from homology"/>
<dbReference type="Proteomes" id="UP000822476">
    <property type="component" value="Unassembled WGS sequence"/>
</dbReference>
<keyword evidence="5" id="KW-0808">Transferase</keyword>
<dbReference type="InterPro" id="IPR000719">
    <property type="entry name" value="Prot_kinase_dom"/>
</dbReference>
<feature type="region of interest" description="Disordered" evidence="15">
    <location>
        <begin position="967"/>
        <end position="1012"/>
    </location>
</feature>
<feature type="compositionally biased region" description="Polar residues" evidence="15">
    <location>
        <begin position="814"/>
        <end position="824"/>
    </location>
</feature>
<dbReference type="FunFam" id="1.10.510.10:FF:000172">
    <property type="entry name" value="serine/threonine-protein kinase Nek1 isoform X1"/>
    <property type="match status" value="1"/>
</dbReference>
<feature type="compositionally biased region" description="Basic and acidic residues" evidence="15">
    <location>
        <begin position="690"/>
        <end position="703"/>
    </location>
</feature>
<comment type="catalytic activity">
    <reaction evidence="11">
        <text>L-threonyl-[protein] + ATP = O-phospho-L-threonyl-[protein] + ADP + H(+)</text>
        <dbReference type="Rhea" id="RHEA:46608"/>
        <dbReference type="Rhea" id="RHEA-COMP:11060"/>
        <dbReference type="Rhea" id="RHEA-COMP:11605"/>
        <dbReference type="ChEBI" id="CHEBI:15378"/>
        <dbReference type="ChEBI" id="CHEBI:30013"/>
        <dbReference type="ChEBI" id="CHEBI:30616"/>
        <dbReference type="ChEBI" id="CHEBI:61977"/>
        <dbReference type="ChEBI" id="CHEBI:456216"/>
        <dbReference type="EC" id="2.7.11.1"/>
    </reaction>
</comment>
<keyword evidence="7 13" id="KW-0547">Nucleotide-binding</keyword>
<dbReference type="PANTHER" id="PTHR44899">
    <property type="entry name" value="CAMK FAMILY PROTEIN KINASE"/>
    <property type="match status" value="1"/>
</dbReference>
<dbReference type="OrthoDB" id="248923at2759"/>
<keyword evidence="18" id="KW-1185">Reference proteome</keyword>
<evidence type="ECO:0000256" key="10">
    <source>
        <dbReference type="ARBA" id="ARBA00022842"/>
    </source>
</evidence>
<feature type="binding site" evidence="13">
    <location>
        <position position="36"/>
    </location>
    <ligand>
        <name>ATP</name>
        <dbReference type="ChEBI" id="CHEBI:30616"/>
    </ligand>
</feature>
<evidence type="ECO:0000256" key="14">
    <source>
        <dbReference type="SAM" id="Coils"/>
    </source>
</evidence>
<feature type="coiled-coil region" evidence="14">
    <location>
        <begin position="622"/>
        <end position="659"/>
    </location>
</feature>
<feature type="region of interest" description="Disordered" evidence="15">
    <location>
        <begin position="689"/>
        <end position="712"/>
    </location>
</feature>
<name>A0A8S9YTN6_9TREM</name>
<evidence type="ECO:0000256" key="8">
    <source>
        <dbReference type="ARBA" id="ARBA00022777"/>
    </source>
</evidence>
<comment type="catalytic activity">
    <reaction evidence="12">
        <text>L-seryl-[protein] + ATP = O-phospho-L-seryl-[protein] + ADP + H(+)</text>
        <dbReference type="Rhea" id="RHEA:17989"/>
        <dbReference type="Rhea" id="RHEA-COMP:9863"/>
        <dbReference type="Rhea" id="RHEA-COMP:11604"/>
        <dbReference type="ChEBI" id="CHEBI:15378"/>
        <dbReference type="ChEBI" id="CHEBI:29999"/>
        <dbReference type="ChEBI" id="CHEBI:30616"/>
        <dbReference type="ChEBI" id="CHEBI:83421"/>
        <dbReference type="ChEBI" id="CHEBI:456216"/>
        <dbReference type="EC" id="2.7.11.1"/>
    </reaction>
</comment>
<dbReference type="FunFam" id="3.30.200.20:FF:000097">
    <property type="entry name" value="Probable serine/threonine-protein kinase nek1"/>
    <property type="match status" value="1"/>
</dbReference>
<feature type="compositionally biased region" description="Acidic residues" evidence="15">
    <location>
        <begin position="1395"/>
        <end position="1412"/>
    </location>
</feature>
<dbReference type="CDD" id="cd08215">
    <property type="entry name" value="STKc_Nek"/>
    <property type="match status" value="1"/>
</dbReference>
<dbReference type="SUPFAM" id="SSF56112">
    <property type="entry name" value="Protein kinase-like (PK-like)"/>
    <property type="match status" value="1"/>
</dbReference>
<feature type="compositionally biased region" description="Basic and acidic residues" evidence="15">
    <location>
        <begin position="803"/>
        <end position="813"/>
    </location>
</feature>
<evidence type="ECO:0000256" key="5">
    <source>
        <dbReference type="ARBA" id="ARBA00022679"/>
    </source>
</evidence>
<feature type="compositionally biased region" description="Polar residues" evidence="15">
    <location>
        <begin position="1337"/>
        <end position="1351"/>
    </location>
</feature>
<dbReference type="InterPro" id="IPR051131">
    <property type="entry name" value="NEK_Ser/Thr_kinase_NIMA"/>
</dbReference>
<dbReference type="InterPro" id="IPR011009">
    <property type="entry name" value="Kinase-like_dom_sf"/>
</dbReference>
<evidence type="ECO:0000259" key="16">
    <source>
        <dbReference type="PROSITE" id="PS50011"/>
    </source>
</evidence>
<feature type="compositionally biased region" description="Low complexity" evidence="15">
    <location>
        <begin position="1054"/>
        <end position="1063"/>
    </location>
</feature>
<feature type="region of interest" description="Disordered" evidence="15">
    <location>
        <begin position="1054"/>
        <end position="1107"/>
    </location>
</feature>
<evidence type="ECO:0000256" key="3">
    <source>
        <dbReference type="ARBA" id="ARBA00012513"/>
    </source>
</evidence>
<evidence type="ECO:0000256" key="9">
    <source>
        <dbReference type="ARBA" id="ARBA00022840"/>
    </source>
</evidence>
<feature type="compositionally biased region" description="Low complexity" evidence="15">
    <location>
        <begin position="986"/>
        <end position="996"/>
    </location>
</feature>
<dbReference type="PROSITE" id="PS50011">
    <property type="entry name" value="PROTEIN_KINASE_DOM"/>
    <property type="match status" value="1"/>
</dbReference>
<comment type="similarity">
    <text evidence="2">Belongs to the protein kinase superfamily. NEK Ser/Thr protein kinase family. NIMA subfamily.</text>
</comment>
<gene>
    <name evidence="17" type="ORF">EG68_06258</name>
</gene>
<sequence length="1522" mass="171454">MGDIKCYEKLKNIGEGAFGKAYLVLCKKKNVQRVIKEINISKMSPKEREESRKEIAVLSKMNHPNIVRYFDSFEDSGYVYIVMEYCDQGDLYQKINAQKGVLMPESRVLDYFVQLALALKHIHDRMILHRDIKTQNIFLTSEGRVKLGDFGIAKVLNHTLDLARTCIGTPYYLSPEMCENKPYNHKSDIWALGCVLYEMATLKHAFEAGNMKNLVLKIIRGTYPPVPPKYSYELRCLISQLFRRSPRERPSITSILRKPFIMKRISRFLTESQVADEFSHTVLHRNKPISKVHVPGSPGPENMSIAFGVKRQLIAMNAKPAQFGANKKWKPTDPIALKNPKRLQSPDPATPPAVSVTVCTGAPEVKRRNEELLAEFNRRRQRELMEKQKFEFRNRAREMGWRNILEVRPIDQYRVDAKEAERPVDAKSDLSEAQVVQTKLPATPPALALMMHAPPAIVVGDAYAKYRAEVDRMKENVCGRERILAANCRVEALQQNFEFKPRDPDFIVHSPSVNPVKLRCLDMFPIKRFASEENTPLQRNNNHMESLLECQPNDQRQPSVRPAPNDGRLAVRRSQLVEEFLMNRREAAKNRARGAGYWMGVAAALGASPREIESNADMLTRKEKETKICEGKRRKVDELKNQTDEREKALREYVDQKRNISVEREDGWQNLANPEDFCLVGRASEFLATKQKEGGSEKEEKGSQQKIDFPSAMAPPSISLVMKDMAYPCPLNPLPETNAYTVQQVVPADMSRARKKSCVSQSVSTEDESECATSSLETYSSKNSLAIRKTKRHILRRLNARSADSRGRWDRQSDSVSSSGTETPISKPIAAKPCAAVLAGRALEAAESQIQPIWNGLKKKSGVSCQRKASTVESASPRAQWASPGVTIVRKLSQASITPAPDSTLKSGGVSFETELNLNVYEEQIQKRTMSKDRAIKHAWNTFLPSALEPQHIDTDQRVEQDERDACNITLTPGPSGPGGPNVTLSYSSIPSEQSSPGQTLKSVRGEGERRSGPVRMETYCLDDPLVIRKTEQPHQEHLFDKVNLIQQYTVKSNQPSSSMHSSNCTLQDLENDMKPSDSVTTDYPRSQRIRQQLQRTSSLPELSTESDRANLLDSVCNKSKKCVVSITRTVSTETLSRQNLPHISSEETGFLNNSQQEIDFSYRQESKLDSTGEDEVEMVRQSLIRMMMETQETTTNGSLSPLETSHNPSLICSAAVSPIPGESNAILTKFGPDLRCSLTAVSPLVPSGRRVYGSTESISICDTDTEKRLLNGGSWLTVPEFHKPRRRSVSLDSWRDVDHKLEQTSTQTISDVSGLSRRAQPQPQAQSTELVVKSQLDGSQNSLNDYSSEQEYTDNDRDTDDELSEELEEDSDEHHEHENDNSFSKNRLTRVTEVDDEYDLTDNDDMSDSDESEKVQEATSAVNGLNALMNDTDDEKLNDNTSGDTRFLLLEQMREELERELGAEQLVRAYNIIQALQEDEDEDVTASQKAIINLLGETKAQAFFDRILQLVLADGAYNDDE</sequence>
<evidence type="ECO:0000313" key="18">
    <source>
        <dbReference type="Proteomes" id="UP000822476"/>
    </source>
</evidence>
<accession>A0A8S9YTN6</accession>
<dbReference type="PROSITE" id="PS00107">
    <property type="entry name" value="PROTEIN_KINASE_ATP"/>
    <property type="match status" value="1"/>
</dbReference>
<feature type="compositionally biased region" description="Acidic residues" evidence="15">
    <location>
        <begin position="1352"/>
        <end position="1372"/>
    </location>
</feature>
<dbReference type="InterPro" id="IPR008271">
    <property type="entry name" value="Ser/Thr_kinase_AS"/>
</dbReference>
<evidence type="ECO:0000256" key="4">
    <source>
        <dbReference type="ARBA" id="ARBA00022527"/>
    </source>
</evidence>
<keyword evidence="10" id="KW-0460">Magnesium</keyword>
<evidence type="ECO:0000256" key="12">
    <source>
        <dbReference type="ARBA" id="ARBA00048679"/>
    </source>
</evidence>
<evidence type="ECO:0000256" key="11">
    <source>
        <dbReference type="ARBA" id="ARBA00047899"/>
    </source>
</evidence>
<feature type="region of interest" description="Disordered" evidence="15">
    <location>
        <begin position="1303"/>
        <end position="1419"/>
    </location>
</feature>
<evidence type="ECO:0000256" key="13">
    <source>
        <dbReference type="PROSITE-ProRule" id="PRU10141"/>
    </source>
</evidence>
<comment type="caution">
    <text evidence="17">The sequence shown here is derived from an EMBL/GenBank/DDBJ whole genome shotgun (WGS) entry which is preliminary data.</text>
</comment>
<dbReference type="GO" id="GO:0046872">
    <property type="term" value="F:metal ion binding"/>
    <property type="evidence" value="ECO:0007669"/>
    <property type="project" value="UniProtKB-KW"/>
</dbReference>
<feature type="domain" description="Protein kinase" evidence="16">
    <location>
        <begin position="7"/>
        <end position="261"/>
    </location>
</feature>
<evidence type="ECO:0000313" key="17">
    <source>
        <dbReference type="EMBL" id="KAF7256726.1"/>
    </source>
</evidence>
<evidence type="ECO:0000256" key="15">
    <source>
        <dbReference type="SAM" id="MobiDB-lite"/>
    </source>
</evidence>
<feature type="compositionally biased region" description="Polar residues" evidence="15">
    <location>
        <begin position="1304"/>
        <end position="1330"/>
    </location>
</feature>
<dbReference type="SMART" id="SM00220">
    <property type="entry name" value="S_TKc"/>
    <property type="match status" value="1"/>
</dbReference>
<dbReference type="PANTHER" id="PTHR44899:SF3">
    <property type="entry name" value="SERINE_THREONINE-PROTEIN KINASE NEK1"/>
    <property type="match status" value="1"/>
</dbReference>
<keyword evidence="6" id="KW-0479">Metal-binding</keyword>